<name>A0A5R8QHY1_9FIRM</name>
<dbReference type="RefSeq" id="WP_138189933.1">
    <property type="nucleotide sequence ID" value="NZ_VBWP01000001.1"/>
</dbReference>
<dbReference type="Proteomes" id="UP000306912">
    <property type="component" value="Unassembled WGS sequence"/>
</dbReference>
<sequence>MMKIFDAHLDTFAHVAEVDPEGSRSVFMQQHYPNLLAGDTKVGVFVIYTEGDTVMAKYEQAIAIMEAMSREVQLHKDKLQLITTAQDLHDIEKNDKLGLILGIEGMQFLEINYDILFLMAQMGVRHGGLTWNEQNAFAAGAGIENDRGLTAAGKQLVADMESLHMIVDLAHANEQTFYDVADTATKPFIVSHSAAWSVYNHPRNLKDEQLRILAEAGGIIGLNAWRTFLADTNQSIDDFMRHLVYIADKIGVEHIGFGFDFCDYLYGDMVNGKPLTKDLKSSKDAPNVIPLLEAHGFSKTEIEKICYQNFADFFKAQLG</sequence>
<dbReference type="EMBL" id="VBWP01000001">
    <property type="protein sequence ID" value="TLG77326.1"/>
    <property type="molecule type" value="Genomic_DNA"/>
</dbReference>
<dbReference type="InterPro" id="IPR008257">
    <property type="entry name" value="Pept_M19"/>
</dbReference>
<evidence type="ECO:0000313" key="2">
    <source>
        <dbReference type="Proteomes" id="UP000306912"/>
    </source>
</evidence>
<dbReference type="AlphaFoldDB" id="A0A5R8QHY1"/>
<dbReference type="OrthoDB" id="9804920at2"/>
<dbReference type="PANTHER" id="PTHR10443:SF12">
    <property type="entry name" value="DIPEPTIDASE"/>
    <property type="match status" value="1"/>
</dbReference>
<comment type="caution">
    <text evidence="1">The sequence shown here is derived from an EMBL/GenBank/DDBJ whole genome shotgun (WGS) entry which is preliminary data.</text>
</comment>
<dbReference type="InterPro" id="IPR032466">
    <property type="entry name" value="Metal_Hydrolase"/>
</dbReference>
<dbReference type="PROSITE" id="PS51365">
    <property type="entry name" value="RENAL_DIPEPTIDASE_2"/>
    <property type="match status" value="1"/>
</dbReference>
<dbReference type="Pfam" id="PF01244">
    <property type="entry name" value="Peptidase_M19"/>
    <property type="match status" value="1"/>
</dbReference>
<dbReference type="InParanoid" id="A0A5R8QHY1"/>
<gene>
    <name evidence="1" type="ORF">FEZ08_01530</name>
</gene>
<dbReference type="GO" id="GO:0070573">
    <property type="term" value="F:metallodipeptidase activity"/>
    <property type="evidence" value="ECO:0007669"/>
    <property type="project" value="InterPro"/>
</dbReference>
<dbReference type="SUPFAM" id="SSF51556">
    <property type="entry name" value="Metallo-dependent hydrolases"/>
    <property type="match status" value="1"/>
</dbReference>
<reference evidence="1 2" key="1">
    <citation type="submission" date="2019-05" db="EMBL/GenBank/DDBJ databases">
        <title>Culicoidintestinum kansasii gen. nov., sp. nov. from the gastrointestinal tract of the biting midge, Culicoides sonorensis.</title>
        <authorList>
            <person name="Neupane S."/>
            <person name="Ghosh A."/>
            <person name="Gunther S."/>
            <person name="Martin K."/>
            <person name="Zurek L."/>
        </authorList>
    </citation>
    <scope>NUCLEOTIDE SEQUENCE [LARGE SCALE GENOMIC DNA]</scope>
    <source>
        <strain evidence="1 2">CS-1</strain>
    </source>
</reference>
<protein>
    <submittedName>
        <fullName evidence="1">Membrane dipeptidase</fullName>
    </submittedName>
</protein>
<dbReference type="PANTHER" id="PTHR10443">
    <property type="entry name" value="MICROSOMAL DIPEPTIDASE"/>
    <property type="match status" value="1"/>
</dbReference>
<dbReference type="GO" id="GO:0006508">
    <property type="term" value="P:proteolysis"/>
    <property type="evidence" value="ECO:0007669"/>
    <property type="project" value="InterPro"/>
</dbReference>
<accession>A0A5R8QHY1</accession>
<proteinExistence type="predicted"/>
<keyword evidence="2" id="KW-1185">Reference proteome</keyword>
<dbReference type="Gene3D" id="3.20.20.140">
    <property type="entry name" value="Metal-dependent hydrolases"/>
    <property type="match status" value="1"/>
</dbReference>
<organism evidence="1 2">
    <name type="scientific">Culicoidibacter larvae</name>
    <dbReference type="NCBI Taxonomy" id="2579976"/>
    <lineage>
        <taxon>Bacteria</taxon>
        <taxon>Bacillati</taxon>
        <taxon>Bacillota</taxon>
        <taxon>Culicoidibacteria</taxon>
        <taxon>Culicoidibacterales</taxon>
        <taxon>Culicoidibacteraceae</taxon>
        <taxon>Culicoidibacter</taxon>
    </lineage>
</organism>
<evidence type="ECO:0000313" key="1">
    <source>
        <dbReference type="EMBL" id="TLG77326.1"/>
    </source>
</evidence>